<dbReference type="InterPro" id="IPR008906">
    <property type="entry name" value="HATC_C_dom"/>
</dbReference>
<evidence type="ECO:0000313" key="4">
    <source>
        <dbReference type="EMBL" id="KAK3193225.1"/>
    </source>
</evidence>
<protein>
    <recommendedName>
        <fullName evidence="6">HAT C-terminal dimerisation domain-containing protein</fullName>
    </recommendedName>
</protein>
<name>A0AAD9ZU65_9ROSI</name>
<reference evidence="4" key="1">
    <citation type="journal article" date="2023" name="Plant J.">
        <title>Genome sequences and population genomics provide insights into the demographic history, inbreeding, and mutation load of two 'living fossil' tree species of Dipteronia.</title>
        <authorList>
            <person name="Feng Y."/>
            <person name="Comes H.P."/>
            <person name="Chen J."/>
            <person name="Zhu S."/>
            <person name="Lu R."/>
            <person name="Zhang X."/>
            <person name="Li P."/>
            <person name="Qiu J."/>
            <person name="Olsen K.M."/>
            <person name="Qiu Y."/>
        </authorList>
    </citation>
    <scope>NUCLEOTIDE SEQUENCE</scope>
    <source>
        <strain evidence="4">NBL</strain>
    </source>
</reference>
<dbReference type="GO" id="GO:0003677">
    <property type="term" value="F:DNA binding"/>
    <property type="evidence" value="ECO:0007669"/>
    <property type="project" value="InterPro"/>
</dbReference>
<feature type="domain" description="HAT C-terminal dimerisation" evidence="2">
    <location>
        <begin position="111"/>
        <end position="192"/>
    </location>
</feature>
<dbReference type="SUPFAM" id="SSF53098">
    <property type="entry name" value="Ribonuclease H-like"/>
    <property type="match status" value="1"/>
</dbReference>
<dbReference type="AlphaFoldDB" id="A0AAD9ZU65"/>
<comment type="caution">
    <text evidence="4">The sequence shown here is derived from an EMBL/GenBank/DDBJ whole genome shotgun (WGS) entry which is preliminary data.</text>
</comment>
<proteinExistence type="predicted"/>
<evidence type="ECO:0000313" key="5">
    <source>
        <dbReference type="Proteomes" id="UP001281410"/>
    </source>
</evidence>
<dbReference type="PANTHER" id="PTHR23272">
    <property type="entry name" value="BED FINGER-RELATED"/>
    <property type="match status" value="1"/>
</dbReference>
<sequence>MGEFSVILAIALILDHRYKMTFVEFAYKKVYDIPSPKLDIVWNKLLSLFNEYTLTPMSKRGSSSTSLPSSGGGGDTISDTGSDIFSTDIMHKYEAYNQQEHSTICNQKSQLELYLDEPKLEMSSNLDVVDFWKVNMISYLDLSVMTGDVLIIPVSTVASESAFSVDGLVLDRFRSLLKPDVVEAIVCTRDWMQ</sequence>
<evidence type="ECO:0008006" key="6">
    <source>
        <dbReference type="Google" id="ProtNLM"/>
    </source>
</evidence>
<evidence type="ECO:0000259" key="2">
    <source>
        <dbReference type="Pfam" id="PF05699"/>
    </source>
</evidence>
<dbReference type="EMBL" id="JANJYJ010000008">
    <property type="protein sequence ID" value="KAK3193225.1"/>
    <property type="molecule type" value="Genomic_DNA"/>
</dbReference>
<feature type="compositionally biased region" description="Low complexity" evidence="1">
    <location>
        <begin position="58"/>
        <end position="69"/>
    </location>
</feature>
<dbReference type="GO" id="GO:0046983">
    <property type="term" value="F:protein dimerization activity"/>
    <property type="evidence" value="ECO:0007669"/>
    <property type="project" value="InterPro"/>
</dbReference>
<organism evidence="4 5">
    <name type="scientific">Dipteronia sinensis</name>
    <dbReference type="NCBI Taxonomy" id="43782"/>
    <lineage>
        <taxon>Eukaryota</taxon>
        <taxon>Viridiplantae</taxon>
        <taxon>Streptophyta</taxon>
        <taxon>Embryophyta</taxon>
        <taxon>Tracheophyta</taxon>
        <taxon>Spermatophyta</taxon>
        <taxon>Magnoliopsida</taxon>
        <taxon>eudicotyledons</taxon>
        <taxon>Gunneridae</taxon>
        <taxon>Pentapetalae</taxon>
        <taxon>rosids</taxon>
        <taxon>malvids</taxon>
        <taxon>Sapindales</taxon>
        <taxon>Sapindaceae</taxon>
        <taxon>Hippocastanoideae</taxon>
        <taxon>Acereae</taxon>
        <taxon>Dipteronia</taxon>
    </lineage>
</organism>
<dbReference type="Pfam" id="PF05699">
    <property type="entry name" value="Dimer_Tnp_hAT"/>
    <property type="match status" value="1"/>
</dbReference>
<evidence type="ECO:0000259" key="3">
    <source>
        <dbReference type="Pfam" id="PF14372"/>
    </source>
</evidence>
<feature type="domain" description="hAT-like transposase RNase-H fold" evidence="3">
    <location>
        <begin position="4"/>
        <end position="52"/>
    </location>
</feature>
<dbReference type="InterPro" id="IPR025525">
    <property type="entry name" value="hAT-like_transposase_RNase-H"/>
</dbReference>
<gene>
    <name evidence="4" type="ORF">Dsin_024535</name>
</gene>
<dbReference type="Proteomes" id="UP001281410">
    <property type="component" value="Unassembled WGS sequence"/>
</dbReference>
<dbReference type="Pfam" id="PF14372">
    <property type="entry name" value="hAT-like_RNase-H"/>
    <property type="match status" value="1"/>
</dbReference>
<keyword evidence="5" id="KW-1185">Reference proteome</keyword>
<dbReference type="PANTHER" id="PTHR23272:SF184">
    <property type="entry name" value="OS03G0311250 PROTEIN"/>
    <property type="match status" value="1"/>
</dbReference>
<evidence type="ECO:0000256" key="1">
    <source>
        <dbReference type="SAM" id="MobiDB-lite"/>
    </source>
</evidence>
<dbReference type="InterPro" id="IPR012337">
    <property type="entry name" value="RNaseH-like_sf"/>
</dbReference>
<accession>A0AAD9ZU65</accession>
<feature type="region of interest" description="Disordered" evidence="1">
    <location>
        <begin position="58"/>
        <end position="78"/>
    </location>
</feature>